<evidence type="ECO:0000313" key="6">
    <source>
        <dbReference type="Proteomes" id="UP000236454"/>
    </source>
</evidence>
<dbReference type="InterPro" id="IPR016047">
    <property type="entry name" value="M23ase_b-sheet_dom"/>
</dbReference>
<dbReference type="EMBL" id="FPAS01000002">
    <property type="protein sequence ID" value="SFT64279.1"/>
    <property type="molecule type" value="Genomic_DNA"/>
</dbReference>
<evidence type="ECO:0000313" key="5">
    <source>
        <dbReference type="EMBL" id="SFT64279.1"/>
    </source>
</evidence>
<evidence type="ECO:0000259" key="4">
    <source>
        <dbReference type="Pfam" id="PF01551"/>
    </source>
</evidence>
<dbReference type="Pfam" id="PF01551">
    <property type="entry name" value="Peptidase_M23"/>
    <property type="match status" value="1"/>
</dbReference>
<organism evidence="5 6">
    <name type="scientific">Lishizhenia tianjinensis</name>
    <dbReference type="NCBI Taxonomy" id="477690"/>
    <lineage>
        <taxon>Bacteria</taxon>
        <taxon>Pseudomonadati</taxon>
        <taxon>Bacteroidota</taxon>
        <taxon>Flavobacteriia</taxon>
        <taxon>Flavobacteriales</taxon>
        <taxon>Crocinitomicaceae</taxon>
        <taxon>Lishizhenia</taxon>
    </lineage>
</organism>
<keyword evidence="6" id="KW-1185">Reference proteome</keyword>
<dbReference type="Gene3D" id="6.10.250.3150">
    <property type="match status" value="1"/>
</dbReference>
<dbReference type="SUPFAM" id="SSF51261">
    <property type="entry name" value="Duplicated hybrid motif"/>
    <property type="match status" value="1"/>
</dbReference>
<sequence length="429" mass="49333">MKNVSKILILVLPLLLVGSYWAQKTSDRLKQEQAKLEQQIAATKALLENSSKDTKLSLEELKLLNNQVKNRERLLRNFDNQIRSTEATIKEKTLSIDGLNESIDKLKNQYKELLLFAYKRRSKYGQLMYIFSSETIEEAKKRKLYLEKLTEVQKKQLTVIHQKMNALQSDIEDLEKEKVKKLELLAKKKEEREALVQAKQQQENLYQELKAEEESLRKNLHDQEVKKAQLQAKIQEAIRKEIAAEQARLERIRKEKERLRREELARQKAEGGKSPEPLPETADKLDESNGFDQNKGRLPWPVERGTITENYGRNPHPTLNNVFTNNNGVDISSPKNAQVRVVFKGEVTSVFSISGGGKVVIVKHGNYRTVYANLQEVYVTKGMQLDSKQVIGSLLPSKDGELSVVHFEIHVITENGVERLNPNLWIARS</sequence>
<name>A0A1I6ZNI7_9FLAO</name>
<dbReference type="PANTHER" id="PTHR21666">
    <property type="entry name" value="PEPTIDASE-RELATED"/>
    <property type="match status" value="1"/>
</dbReference>
<dbReference type="PANTHER" id="PTHR21666:SF289">
    <property type="entry name" value="L-ALA--D-GLU ENDOPEPTIDASE"/>
    <property type="match status" value="1"/>
</dbReference>
<accession>A0A1I6ZNI7</accession>
<keyword evidence="1" id="KW-0732">Signal</keyword>
<evidence type="ECO:0000256" key="1">
    <source>
        <dbReference type="ARBA" id="ARBA00022729"/>
    </source>
</evidence>
<dbReference type="AlphaFoldDB" id="A0A1I6ZNI7"/>
<reference evidence="5 6" key="1">
    <citation type="submission" date="2016-10" db="EMBL/GenBank/DDBJ databases">
        <authorList>
            <person name="de Groot N.N."/>
        </authorList>
    </citation>
    <scope>NUCLEOTIDE SEQUENCE [LARGE SCALE GENOMIC DNA]</scope>
    <source>
        <strain evidence="5 6">CGMCC 1.7005</strain>
    </source>
</reference>
<dbReference type="Proteomes" id="UP000236454">
    <property type="component" value="Unassembled WGS sequence"/>
</dbReference>
<dbReference type="RefSeq" id="WP_170853711.1">
    <property type="nucleotide sequence ID" value="NZ_FPAS01000002.1"/>
</dbReference>
<feature type="compositionally biased region" description="Basic and acidic residues" evidence="3">
    <location>
        <begin position="262"/>
        <end position="273"/>
    </location>
</feature>
<keyword evidence="2" id="KW-0175">Coiled coil</keyword>
<proteinExistence type="predicted"/>
<gene>
    <name evidence="5" type="ORF">SAMN05216474_1506</name>
</gene>
<keyword evidence="5" id="KW-0378">Hydrolase</keyword>
<dbReference type="STRING" id="477690.SAMN05216474_1506"/>
<evidence type="ECO:0000256" key="3">
    <source>
        <dbReference type="SAM" id="MobiDB-lite"/>
    </source>
</evidence>
<feature type="domain" description="M23ase beta-sheet core" evidence="4">
    <location>
        <begin position="325"/>
        <end position="411"/>
    </location>
</feature>
<evidence type="ECO:0000256" key="2">
    <source>
        <dbReference type="SAM" id="Coils"/>
    </source>
</evidence>
<dbReference type="CDD" id="cd12797">
    <property type="entry name" value="M23_peptidase"/>
    <property type="match status" value="1"/>
</dbReference>
<dbReference type="InterPro" id="IPR050570">
    <property type="entry name" value="Cell_wall_metabolism_enzyme"/>
</dbReference>
<dbReference type="Gene3D" id="2.70.70.10">
    <property type="entry name" value="Glucose Permease (Domain IIA)"/>
    <property type="match status" value="1"/>
</dbReference>
<protein>
    <submittedName>
        <fullName evidence="5">Septal ring factor EnvC, activator of murein hydrolases AmiA and AmiB</fullName>
    </submittedName>
</protein>
<feature type="coiled-coil region" evidence="2">
    <location>
        <begin position="22"/>
        <end position="116"/>
    </location>
</feature>
<dbReference type="GO" id="GO:0004222">
    <property type="term" value="F:metalloendopeptidase activity"/>
    <property type="evidence" value="ECO:0007669"/>
    <property type="project" value="TreeGrafter"/>
</dbReference>
<dbReference type="InterPro" id="IPR011055">
    <property type="entry name" value="Dup_hybrid_motif"/>
</dbReference>
<feature type="region of interest" description="Disordered" evidence="3">
    <location>
        <begin position="262"/>
        <end position="300"/>
    </location>
</feature>
<feature type="coiled-coil region" evidence="2">
    <location>
        <begin position="157"/>
        <end position="262"/>
    </location>
</feature>